<feature type="non-terminal residue" evidence="2">
    <location>
        <position position="73"/>
    </location>
</feature>
<dbReference type="RefSeq" id="WP_212751355.1">
    <property type="nucleotide sequence ID" value="NZ_PNCM01000115.1"/>
</dbReference>
<feature type="non-terminal residue" evidence="2">
    <location>
        <position position="1"/>
    </location>
</feature>
<proteinExistence type="predicted"/>
<organism evidence="2 3">
    <name type="scientific">Pseudoalteromonas phenolica</name>
    <dbReference type="NCBI Taxonomy" id="161398"/>
    <lineage>
        <taxon>Bacteria</taxon>
        <taxon>Pseudomonadati</taxon>
        <taxon>Pseudomonadota</taxon>
        <taxon>Gammaproteobacteria</taxon>
        <taxon>Alteromonadales</taxon>
        <taxon>Pseudoalteromonadaceae</taxon>
        <taxon>Pseudoalteromonas</taxon>
    </lineage>
</organism>
<dbReference type="GO" id="GO:0003677">
    <property type="term" value="F:DNA binding"/>
    <property type="evidence" value="ECO:0007669"/>
    <property type="project" value="InterPro"/>
</dbReference>
<accession>A0A5S3YNT0</accession>
<gene>
    <name evidence="2" type="ORF">CWB73_20605</name>
</gene>
<dbReference type="AlphaFoldDB" id="A0A5S3YNT0"/>
<sequence length="73" mass="8084">KAGLPFVIANPVHVKRFAGAIGQRAKTDKLDAKLIAHYGEAIKPSLSQLKPEKMQLMSDLVARRNQLLVMQTM</sequence>
<dbReference type="InterPro" id="IPR047650">
    <property type="entry name" value="Transpos_IS110"/>
</dbReference>
<dbReference type="Proteomes" id="UP000307362">
    <property type="component" value="Unassembled WGS sequence"/>
</dbReference>
<dbReference type="PANTHER" id="PTHR33055">
    <property type="entry name" value="TRANSPOSASE FOR INSERTION SEQUENCE ELEMENT IS1111A"/>
    <property type="match status" value="1"/>
</dbReference>
<feature type="domain" description="Transposase IS110-like N-terminal" evidence="1">
    <location>
        <begin position="2"/>
        <end position="68"/>
    </location>
</feature>
<dbReference type="GO" id="GO:0006313">
    <property type="term" value="P:DNA transposition"/>
    <property type="evidence" value="ECO:0007669"/>
    <property type="project" value="InterPro"/>
</dbReference>
<dbReference type="InterPro" id="IPR002525">
    <property type="entry name" value="Transp_IS110-like_N"/>
</dbReference>
<protein>
    <submittedName>
        <fullName evidence="2">IS110 family transposase</fullName>
    </submittedName>
</protein>
<comment type="caution">
    <text evidence="2">The sequence shown here is derived from an EMBL/GenBank/DDBJ whole genome shotgun (WGS) entry which is preliminary data.</text>
</comment>
<dbReference type="EMBL" id="PNCM01000115">
    <property type="protein sequence ID" value="TMP77187.1"/>
    <property type="molecule type" value="Genomic_DNA"/>
</dbReference>
<dbReference type="GO" id="GO:0004803">
    <property type="term" value="F:transposase activity"/>
    <property type="evidence" value="ECO:0007669"/>
    <property type="project" value="InterPro"/>
</dbReference>
<evidence type="ECO:0000313" key="2">
    <source>
        <dbReference type="EMBL" id="TMP77187.1"/>
    </source>
</evidence>
<evidence type="ECO:0000313" key="3">
    <source>
        <dbReference type="Proteomes" id="UP000307362"/>
    </source>
</evidence>
<reference evidence="2 3" key="1">
    <citation type="submission" date="2017-12" db="EMBL/GenBank/DDBJ databases">
        <authorList>
            <person name="Paulsen S."/>
            <person name="Gram L.K."/>
        </authorList>
    </citation>
    <scope>NUCLEOTIDE SEQUENCE [LARGE SCALE GENOMIC DNA]</scope>
    <source>
        <strain evidence="2 3">S1189</strain>
    </source>
</reference>
<reference evidence="3" key="2">
    <citation type="submission" date="2019-06" db="EMBL/GenBank/DDBJ databases">
        <title>Co-occurence of chitin degradation, pigmentation and bioactivity in marine Pseudoalteromonas.</title>
        <authorList>
            <person name="Sonnenschein E.C."/>
            <person name="Bech P.K."/>
        </authorList>
    </citation>
    <scope>NUCLEOTIDE SEQUENCE [LARGE SCALE GENOMIC DNA]</scope>
    <source>
        <strain evidence="3">S1189</strain>
    </source>
</reference>
<dbReference type="Pfam" id="PF01548">
    <property type="entry name" value="DEDD_Tnp_IS110"/>
    <property type="match status" value="1"/>
</dbReference>
<name>A0A5S3YNT0_9GAMM</name>
<evidence type="ECO:0000259" key="1">
    <source>
        <dbReference type="Pfam" id="PF01548"/>
    </source>
</evidence>
<dbReference type="PANTHER" id="PTHR33055:SF13">
    <property type="entry name" value="TRANSPOSASE"/>
    <property type="match status" value="1"/>
</dbReference>